<protein>
    <submittedName>
        <fullName evidence="1">Putative cell surface protein (Putative)</fullName>
    </submittedName>
</protein>
<dbReference type="PATRIC" id="fig|1360.114.peg.1733"/>
<organism evidence="1 2">
    <name type="scientific">Lactococcus lactis subsp. lactis</name>
    <name type="common">Streptococcus lactis</name>
    <dbReference type="NCBI Taxonomy" id="1360"/>
    <lineage>
        <taxon>Bacteria</taxon>
        <taxon>Bacillati</taxon>
        <taxon>Bacillota</taxon>
        <taxon>Bacilli</taxon>
        <taxon>Lactobacillales</taxon>
        <taxon>Streptococcaceae</taxon>
        <taxon>Lactococcus</taxon>
    </lineage>
</organism>
<evidence type="ECO:0000313" key="2">
    <source>
        <dbReference type="Proteomes" id="UP000053719"/>
    </source>
</evidence>
<dbReference type="NCBIfam" id="TIGR02167">
    <property type="entry name" value="Liste_lipo_26"/>
    <property type="match status" value="2"/>
</dbReference>
<gene>
    <name evidence="1" type="ORF">M20_1228</name>
</gene>
<sequence>MDVNNWDTSNMTSMSAMFAYTSLEELNLNHFNTSNVTDMTQMFVGMNDLKKLNIGNFDTTKVNSFEYIFANDFSLSEITLGNNTLFSKQNTYLPLVSTESGEFTGCWIKVVPENPFSVYETSDTFMSKL</sequence>
<dbReference type="Pfam" id="PF03382">
    <property type="entry name" value="DUF285"/>
    <property type="match status" value="1"/>
</dbReference>
<dbReference type="InterPro" id="IPR005046">
    <property type="entry name" value="DUF285"/>
</dbReference>
<dbReference type="EMBL" id="LKLU01000071">
    <property type="protein sequence ID" value="KSU21022.1"/>
    <property type="molecule type" value="Genomic_DNA"/>
</dbReference>
<dbReference type="InterPro" id="IPR032675">
    <property type="entry name" value="LRR_dom_sf"/>
</dbReference>
<comment type="caution">
    <text evidence="1">The sequence shown here is derived from an EMBL/GenBank/DDBJ whole genome shotgun (WGS) entry which is preliminary data.</text>
</comment>
<reference evidence="2" key="1">
    <citation type="submission" date="2015-10" db="EMBL/GenBank/DDBJ databases">
        <title>Draft Genome Sequences of 11 Lactococcus lactis subspecies cremoris strains.</title>
        <authorList>
            <person name="Wels M."/>
            <person name="Backus L."/>
            <person name="Boekhorst J."/>
            <person name="Dijkstra A."/>
            <person name="Beerthuizen M."/>
            <person name="Kelly W."/>
            <person name="Siezen R."/>
            <person name="Bachmann H."/>
            <person name="Van Hijum S."/>
        </authorList>
    </citation>
    <scope>NUCLEOTIDE SEQUENCE [LARGE SCALE GENOMIC DNA]</scope>
    <source>
        <strain evidence="2">M20</strain>
    </source>
</reference>
<name>A0A0V8E5C8_LACLL</name>
<dbReference type="Proteomes" id="UP000053719">
    <property type="component" value="Unassembled WGS sequence"/>
</dbReference>
<dbReference type="InterPro" id="IPR011889">
    <property type="entry name" value="Liste_lipo_26"/>
</dbReference>
<evidence type="ECO:0000313" key="1">
    <source>
        <dbReference type="EMBL" id="KSU21022.1"/>
    </source>
</evidence>
<proteinExistence type="predicted"/>
<dbReference type="AlphaFoldDB" id="A0A0V8E5C8"/>
<dbReference type="SUPFAM" id="SSF52058">
    <property type="entry name" value="L domain-like"/>
    <property type="match status" value="1"/>
</dbReference>
<dbReference type="Gene3D" id="3.80.10.10">
    <property type="entry name" value="Ribonuclease Inhibitor"/>
    <property type="match status" value="1"/>
</dbReference>
<accession>A0A0V8E5C8</accession>